<feature type="domain" description="Glucose-methanol-choline oxidoreductase N-terminal" evidence="2">
    <location>
        <begin position="108"/>
        <end position="122"/>
    </location>
</feature>
<dbReference type="PANTHER" id="PTHR11552">
    <property type="entry name" value="GLUCOSE-METHANOL-CHOLINE GMC OXIDOREDUCTASE"/>
    <property type="match status" value="1"/>
</dbReference>
<evidence type="ECO:0000313" key="4">
    <source>
        <dbReference type="RefSeq" id="XP_026679917.1"/>
    </source>
</evidence>
<protein>
    <submittedName>
        <fullName evidence="4">Glucose dehydrogenase [FAD, quinone]-like</fullName>
    </submittedName>
</protein>
<dbReference type="PaxDb" id="121845-A0A3Q0IUH3"/>
<dbReference type="GeneID" id="103509934"/>
<dbReference type="InterPro" id="IPR007867">
    <property type="entry name" value="GMC_OxRtase_C"/>
</dbReference>
<dbReference type="Proteomes" id="UP000079169">
    <property type="component" value="Unplaced"/>
</dbReference>
<evidence type="ECO:0000259" key="2">
    <source>
        <dbReference type="PROSITE" id="PS00624"/>
    </source>
</evidence>
<dbReference type="GO" id="GO:0050660">
    <property type="term" value="F:flavin adenine dinucleotide binding"/>
    <property type="evidence" value="ECO:0007669"/>
    <property type="project" value="InterPro"/>
</dbReference>
<dbReference type="Pfam" id="PF00732">
    <property type="entry name" value="GMC_oxred_N"/>
    <property type="match status" value="1"/>
</dbReference>
<dbReference type="STRING" id="121845.A0A3Q0IUH3"/>
<comment type="similarity">
    <text evidence="1">Belongs to the GMC oxidoreductase family.</text>
</comment>
<dbReference type="SUPFAM" id="SSF51905">
    <property type="entry name" value="FAD/NAD(P)-binding domain"/>
    <property type="match status" value="2"/>
</dbReference>
<organism evidence="3 4">
    <name type="scientific">Diaphorina citri</name>
    <name type="common">Asian citrus psyllid</name>
    <dbReference type="NCBI Taxonomy" id="121845"/>
    <lineage>
        <taxon>Eukaryota</taxon>
        <taxon>Metazoa</taxon>
        <taxon>Ecdysozoa</taxon>
        <taxon>Arthropoda</taxon>
        <taxon>Hexapoda</taxon>
        <taxon>Insecta</taxon>
        <taxon>Pterygota</taxon>
        <taxon>Neoptera</taxon>
        <taxon>Paraneoptera</taxon>
        <taxon>Hemiptera</taxon>
        <taxon>Sternorrhyncha</taxon>
        <taxon>Psylloidea</taxon>
        <taxon>Psyllidae</taxon>
        <taxon>Diaphorininae</taxon>
        <taxon>Diaphorina</taxon>
    </lineage>
</organism>
<dbReference type="GO" id="GO:0016614">
    <property type="term" value="F:oxidoreductase activity, acting on CH-OH group of donors"/>
    <property type="evidence" value="ECO:0007669"/>
    <property type="project" value="InterPro"/>
</dbReference>
<name>A0A3Q0IUH3_DIACI</name>
<dbReference type="InterPro" id="IPR012132">
    <property type="entry name" value="GMC_OxRdtase"/>
</dbReference>
<proteinExistence type="inferred from homology"/>
<dbReference type="PROSITE" id="PS00624">
    <property type="entry name" value="GMC_OXRED_2"/>
    <property type="match status" value="1"/>
</dbReference>
<dbReference type="InterPro" id="IPR036188">
    <property type="entry name" value="FAD/NAD-bd_sf"/>
</dbReference>
<gene>
    <name evidence="4" type="primary">LOC103509934</name>
</gene>
<dbReference type="KEGG" id="dci:103509934"/>
<dbReference type="InterPro" id="IPR000172">
    <property type="entry name" value="GMC_OxRdtase_N"/>
</dbReference>
<accession>A0A3Q0IUH3</accession>
<dbReference type="PANTHER" id="PTHR11552:SF227">
    <property type="entry name" value="GLUCOSE DEHYDROGENASE [FAD, QUINONE]-LIKE PROTEIN"/>
    <property type="match status" value="1"/>
</dbReference>
<dbReference type="Gene3D" id="3.50.50.60">
    <property type="entry name" value="FAD/NAD(P)-binding domain"/>
    <property type="match status" value="4"/>
</dbReference>
<dbReference type="Pfam" id="PF05199">
    <property type="entry name" value="GMC_oxred_C"/>
    <property type="match status" value="1"/>
</dbReference>
<dbReference type="Gene3D" id="3.30.560.10">
    <property type="entry name" value="Glucose Oxidase, domain 3"/>
    <property type="match status" value="2"/>
</dbReference>
<reference evidence="4" key="1">
    <citation type="submission" date="2025-08" db="UniProtKB">
        <authorList>
            <consortium name="RefSeq"/>
        </authorList>
    </citation>
    <scope>IDENTIFICATION</scope>
</reference>
<dbReference type="RefSeq" id="XP_026679917.1">
    <property type="nucleotide sequence ID" value="XM_026824116.1"/>
</dbReference>
<keyword evidence="3" id="KW-1185">Reference proteome</keyword>
<evidence type="ECO:0000256" key="1">
    <source>
        <dbReference type="ARBA" id="ARBA00010790"/>
    </source>
</evidence>
<dbReference type="SUPFAM" id="SSF54373">
    <property type="entry name" value="FAD-linked reductases, C-terminal domain"/>
    <property type="match status" value="1"/>
</dbReference>
<sequence length="335" mass="36619">MIQTGGGGSAGAVVASRLSEVAHWSVLLLEAGPDENEVTDVPSLAAWLQLSKFDWQYKTEPTGGGSAGAVVASRLSEVAHWSILLLEAGPDENEVTDVPSLAVILSAGTIGSPQILMISGIGPKDHLQDMGIPVIHDLRVGDNLQDHVGMAGLTFLVDKPVSIVQNRLQRLLKVKLSDSPRSLGLSEDVWRKKLPTSRLTDDLKTQFTLYFSLQVNNARPFRQFNSRLHTRPIPGCAKYRFNTDAYWECAIRHFSMTIYHPVGTCKMGPETDSEAVVDPRLRVHGIGNLRVIDASIMPTIVSGNTNAPTIMIGEKGADLIKQDWLINIIMHFPSR</sequence>
<evidence type="ECO:0000313" key="3">
    <source>
        <dbReference type="Proteomes" id="UP000079169"/>
    </source>
</evidence>
<dbReference type="AlphaFoldDB" id="A0A3Q0IUH3"/>